<evidence type="ECO:0000256" key="1">
    <source>
        <dbReference type="ARBA" id="ARBA00007164"/>
    </source>
</evidence>
<keyword evidence="12" id="KW-0645">Protease</keyword>
<evidence type="ECO:0000256" key="3">
    <source>
        <dbReference type="ARBA" id="ARBA00022801"/>
    </source>
</evidence>
<dbReference type="PANTHER" id="PTHR21581">
    <property type="entry name" value="D-ALANYL-D-ALANINE CARBOXYPEPTIDASE"/>
    <property type="match status" value="1"/>
</dbReference>
<keyword evidence="4" id="KW-0133">Cell shape</keyword>
<evidence type="ECO:0000313" key="13">
    <source>
        <dbReference type="Proteomes" id="UP000190092"/>
    </source>
</evidence>
<keyword evidence="2 10" id="KW-0732">Signal</keyword>
<dbReference type="OrthoDB" id="9795979at2"/>
<dbReference type="Proteomes" id="UP000190092">
    <property type="component" value="Unassembled WGS sequence"/>
</dbReference>
<feature type="active site" evidence="7">
    <location>
        <position position="155"/>
    </location>
</feature>
<feature type="chain" id="PRO_5012617193" evidence="10">
    <location>
        <begin position="31"/>
        <end position="465"/>
    </location>
</feature>
<dbReference type="GO" id="GO:0009002">
    <property type="term" value="F:serine-type D-Ala-D-Ala carboxypeptidase activity"/>
    <property type="evidence" value="ECO:0007669"/>
    <property type="project" value="InterPro"/>
</dbReference>
<feature type="active site" description="Acyl-ester intermediate" evidence="7">
    <location>
        <position position="95"/>
    </location>
</feature>
<evidence type="ECO:0000256" key="2">
    <source>
        <dbReference type="ARBA" id="ARBA00022729"/>
    </source>
</evidence>
<dbReference type="Gene3D" id="3.40.710.10">
    <property type="entry name" value="DD-peptidase/beta-lactamase superfamily"/>
    <property type="match status" value="1"/>
</dbReference>
<reference evidence="13" key="1">
    <citation type="submission" date="2017-02" db="EMBL/GenBank/DDBJ databases">
        <authorList>
            <person name="Varghese N."/>
            <person name="Submissions S."/>
        </authorList>
    </citation>
    <scope>NUCLEOTIDE SEQUENCE [LARGE SCALE GENOMIC DNA]</scope>
    <source>
        <strain evidence="13">ATCC 27094</strain>
    </source>
</reference>
<dbReference type="EMBL" id="FUWJ01000001">
    <property type="protein sequence ID" value="SJZ57204.1"/>
    <property type="molecule type" value="Genomic_DNA"/>
</dbReference>
<dbReference type="PANTHER" id="PTHR21581:SF6">
    <property type="entry name" value="TRAFFICKING PROTEIN PARTICLE COMPLEX SUBUNIT 12"/>
    <property type="match status" value="1"/>
</dbReference>
<dbReference type="InterPro" id="IPR001967">
    <property type="entry name" value="Peptidase_S11_N"/>
</dbReference>
<keyword evidence="5" id="KW-0573">Peptidoglycan synthesis</keyword>
<keyword evidence="3" id="KW-0378">Hydrolase</keyword>
<feature type="domain" description="Peptidase S11 D-alanyl-D-alanine carboxypeptidase A N-terminal" evidence="11">
    <location>
        <begin position="69"/>
        <end position="287"/>
    </location>
</feature>
<evidence type="ECO:0000256" key="4">
    <source>
        <dbReference type="ARBA" id="ARBA00022960"/>
    </source>
</evidence>
<dbReference type="InterPro" id="IPR012338">
    <property type="entry name" value="Beta-lactam/transpept-like"/>
</dbReference>
<dbReference type="GO" id="GO:0009252">
    <property type="term" value="P:peptidoglycan biosynthetic process"/>
    <property type="evidence" value="ECO:0007669"/>
    <property type="project" value="UniProtKB-KW"/>
</dbReference>
<keyword evidence="13" id="KW-1185">Reference proteome</keyword>
<feature type="binding site" evidence="8">
    <location>
        <position position="257"/>
    </location>
    <ligand>
        <name>substrate</name>
    </ligand>
</feature>
<comment type="similarity">
    <text evidence="1 9">Belongs to the peptidase S11 family.</text>
</comment>
<dbReference type="AlphaFoldDB" id="A0A1T4LRX8"/>
<protein>
    <submittedName>
        <fullName evidence="12">D-alanyl-D-alanine carboxypeptidase</fullName>
    </submittedName>
</protein>
<name>A0A1T4LRX8_9HYPH</name>
<keyword evidence="12" id="KW-0121">Carboxypeptidase</keyword>
<keyword evidence="6" id="KW-0961">Cell wall biogenesis/degradation</keyword>
<gene>
    <name evidence="12" type="ORF">SAMN02745126_01671</name>
</gene>
<evidence type="ECO:0000256" key="6">
    <source>
        <dbReference type="ARBA" id="ARBA00023316"/>
    </source>
</evidence>
<sequence length="465" mass="49526">MTLPLRRCAVNLTWVAVCISFLSFIFVATAGAQGPSTQSRAAPPPKVRSVAKVRHASSWVANPNVNGKDSYLIVDASSGRELASDQPDSPRHPASLTKLMTLYLTFSALDSGRLSLGDALPVSVTAANAPPTKMGMQPGGTVVVRDAIMGLVTRSANDAAVLLGETLGGDEESFARMMTQKARQLGMSSTVFRNASGLPNREQVTTARDMAKLANALLRDFPHYYPVFSVQSYVYHGRPLDNHNHMLGNYPGADGLKTGYTAASGFNLVMSAIRDNRRLIGVVMGGDSPVQRDRLMAELMDRGFASAQAMNLSPWTSPRTPPSARYSAANFVPGSAIPVVQAVRAEQSVAPAVQPAAAVRVASAAATIENTTPPVGSWVIQVGSFADARSAQLALERATAILPDVIRAHGAATVDEVQMAQKTFHRARLTNLSQGEAIDGCKRLEQRKIYCSALQVTAWNTPGAR</sequence>
<evidence type="ECO:0000313" key="12">
    <source>
        <dbReference type="EMBL" id="SJZ57204.1"/>
    </source>
</evidence>
<dbReference type="GO" id="GO:0071555">
    <property type="term" value="P:cell wall organization"/>
    <property type="evidence" value="ECO:0007669"/>
    <property type="project" value="UniProtKB-KW"/>
</dbReference>
<organism evidence="12 13">
    <name type="scientific">Enhydrobacter aerosaccus</name>
    <dbReference type="NCBI Taxonomy" id="225324"/>
    <lineage>
        <taxon>Bacteria</taxon>
        <taxon>Pseudomonadati</taxon>
        <taxon>Pseudomonadota</taxon>
        <taxon>Alphaproteobacteria</taxon>
        <taxon>Hyphomicrobiales</taxon>
        <taxon>Enhydrobacter</taxon>
    </lineage>
</organism>
<evidence type="ECO:0000256" key="9">
    <source>
        <dbReference type="RuleBase" id="RU004016"/>
    </source>
</evidence>
<dbReference type="PRINTS" id="PR00725">
    <property type="entry name" value="DADACBPTASE1"/>
</dbReference>
<feature type="active site" description="Proton acceptor" evidence="7">
    <location>
        <position position="98"/>
    </location>
</feature>
<accession>A0A1T4LRX8</accession>
<evidence type="ECO:0000256" key="5">
    <source>
        <dbReference type="ARBA" id="ARBA00022984"/>
    </source>
</evidence>
<evidence type="ECO:0000256" key="8">
    <source>
        <dbReference type="PIRSR" id="PIRSR618044-2"/>
    </source>
</evidence>
<dbReference type="GO" id="GO:0008360">
    <property type="term" value="P:regulation of cell shape"/>
    <property type="evidence" value="ECO:0007669"/>
    <property type="project" value="UniProtKB-KW"/>
</dbReference>
<feature type="signal peptide" evidence="10">
    <location>
        <begin position="1"/>
        <end position="30"/>
    </location>
</feature>
<proteinExistence type="inferred from homology"/>
<dbReference type="RefSeq" id="WP_085933275.1">
    <property type="nucleotide sequence ID" value="NZ_FUWJ01000001.1"/>
</dbReference>
<dbReference type="SUPFAM" id="SSF56601">
    <property type="entry name" value="beta-lactamase/transpeptidase-like"/>
    <property type="match status" value="1"/>
</dbReference>
<dbReference type="Pfam" id="PF00768">
    <property type="entry name" value="Peptidase_S11"/>
    <property type="match status" value="1"/>
</dbReference>
<dbReference type="InterPro" id="IPR018044">
    <property type="entry name" value="Peptidase_S11"/>
</dbReference>
<dbReference type="STRING" id="225324.SAMN02745126_01671"/>
<evidence type="ECO:0000256" key="7">
    <source>
        <dbReference type="PIRSR" id="PIRSR618044-1"/>
    </source>
</evidence>
<evidence type="ECO:0000259" key="11">
    <source>
        <dbReference type="Pfam" id="PF00768"/>
    </source>
</evidence>
<dbReference type="GO" id="GO:0006508">
    <property type="term" value="P:proteolysis"/>
    <property type="evidence" value="ECO:0007669"/>
    <property type="project" value="InterPro"/>
</dbReference>
<evidence type="ECO:0000256" key="10">
    <source>
        <dbReference type="SAM" id="SignalP"/>
    </source>
</evidence>